<name>A0A6P1TM93_9FIRM</name>
<keyword evidence="1" id="KW-0472">Membrane</keyword>
<evidence type="ECO:0000313" key="2">
    <source>
        <dbReference type="EMBL" id="QHQ61061.1"/>
    </source>
</evidence>
<dbReference type="RefSeq" id="WP_161837889.1">
    <property type="nucleotide sequence ID" value="NZ_CP048000.1"/>
</dbReference>
<protein>
    <submittedName>
        <fullName evidence="2">Uncharacterized protein</fullName>
    </submittedName>
</protein>
<dbReference type="AlphaFoldDB" id="A0A6P1TM93"/>
<feature type="transmembrane region" description="Helical" evidence="1">
    <location>
        <begin position="156"/>
        <end position="174"/>
    </location>
</feature>
<keyword evidence="1" id="KW-0812">Transmembrane</keyword>
<dbReference type="Proteomes" id="UP000464314">
    <property type="component" value="Chromosome"/>
</dbReference>
<reference evidence="2 3" key="1">
    <citation type="submission" date="2020-01" db="EMBL/GenBank/DDBJ databases">
        <title>Genome analysis of Anaerocolumna sp. CBA3638.</title>
        <authorList>
            <person name="Kim J."/>
            <person name="Roh S.W."/>
        </authorList>
    </citation>
    <scope>NUCLEOTIDE SEQUENCE [LARGE SCALE GENOMIC DNA]</scope>
    <source>
        <strain evidence="2 3">CBA3638</strain>
    </source>
</reference>
<feature type="transmembrane region" description="Helical" evidence="1">
    <location>
        <begin position="9"/>
        <end position="32"/>
    </location>
</feature>
<dbReference type="EMBL" id="CP048000">
    <property type="protein sequence ID" value="QHQ61061.1"/>
    <property type="molecule type" value="Genomic_DNA"/>
</dbReference>
<feature type="transmembrane region" description="Helical" evidence="1">
    <location>
        <begin position="195"/>
        <end position="213"/>
    </location>
</feature>
<gene>
    <name evidence="2" type="ORF">Ana3638_09995</name>
</gene>
<keyword evidence="1" id="KW-1133">Transmembrane helix</keyword>
<evidence type="ECO:0000313" key="3">
    <source>
        <dbReference type="Proteomes" id="UP000464314"/>
    </source>
</evidence>
<proteinExistence type="predicted"/>
<sequence>MKFTIKQKIIIDLLISAAVTIILTCTILNSLYYVDRSNSKLMITALGSKNGESTASEVRIHEISLNNNKVDFNSLKLPQEWKVNGEYLNYYGINQPVSFILDLKDIKVIDILFAKSSDAGKVKLQIDSHEETIDLYENISWDEYHWIYKTNKVFKPFSRIYFLIPQFFIIFIVVSKLNNKEFLLKCKLFCSKKNLIKYFIIALIVNIFFIYLYC</sequence>
<dbReference type="KEGG" id="anr:Ana3638_09995"/>
<keyword evidence="3" id="KW-1185">Reference proteome</keyword>
<evidence type="ECO:0000256" key="1">
    <source>
        <dbReference type="SAM" id="Phobius"/>
    </source>
</evidence>
<accession>A0A6P1TM93</accession>
<organism evidence="2 3">
    <name type="scientific">Anaerocolumna sedimenticola</name>
    <dbReference type="NCBI Taxonomy" id="2696063"/>
    <lineage>
        <taxon>Bacteria</taxon>
        <taxon>Bacillati</taxon>
        <taxon>Bacillota</taxon>
        <taxon>Clostridia</taxon>
        <taxon>Lachnospirales</taxon>
        <taxon>Lachnospiraceae</taxon>
        <taxon>Anaerocolumna</taxon>
    </lineage>
</organism>